<reference evidence="1 2" key="1">
    <citation type="submission" date="2024-10" db="EMBL/GenBank/DDBJ databases">
        <title>The Natural Products Discovery Center: Release of the First 8490 Sequenced Strains for Exploring Actinobacteria Biosynthetic Diversity.</title>
        <authorList>
            <person name="Kalkreuter E."/>
            <person name="Kautsar S.A."/>
            <person name="Yang D."/>
            <person name="Bader C.D."/>
            <person name="Teijaro C.N."/>
            <person name="Fluegel L."/>
            <person name="Davis C.M."/>
            <person name="Simpson J.R."/>
            <person name="Lauterbach L."/>
            <person name="Steele A.D."/>
            <person name="Gui C."/>
            <person name="Meng S."/>
            <person name="Li G."/>
            <person name="Viehrig K."/>
            <person name="Ye F."/>
            <person name="Su P."/>
            <person name="Kiefer A.F."/>
            <person name="Nichols A."/>
            <person name="Cepeda A.J."/>
            <person name="Yan W."/>
            <person name="Fan B."/>
            <person name="Jiang Y."/>
            <person name="Adhikari A."/>
            <person name="Zheng C.-J."/>
            <person name="Schuster L."/>
            <person name="Cowan T.M."/>
            <person name="Smanski M.J."/>
            <person name="Chevrette M.G."/>
            <person name="De Carvalho L.P.S."/>
            <person name="Shen B."/>
        </authorList>
    </citation>
    <scope>NUCLEOTIDE SEQUENCE [LARGE SCALE GENOMIC DNA]</scope>
    <source>
        <strain evidence="1 2">NPDC004119</strain>
    </source>
</reference>
<evidence type="ECO:0000313" key="1">
    <source>
        <dbReference type="EMBL" id="MFF0498516.1"/>
    </source>
</evidence>
<evidence type="ECO:0000313" key="2">
    <source>
        <dbReference type="Proteomes" id="UP001601442"/>
    </source>
</evidence>
<name>A0ABW6P5T4_9NOCA</name>
<organism evidence="1 2">
    <name type="scientific">Nocardia aobensis</name>
    <dbReference type="NCBI Taxonomy" id="257277"/>
    <lineage>
        <taxon>Bacteria</taxon>
        <taxon>Bacillati</taxon>
        <taxon>Actinomycetota</taxon>
        <taxon>Actinomycetes</taxon>
        <taxon>Mycobacteriales</taxon>
        <taxon>Nocardiaceae</taxon>
        <taxon>Nocardia</taxon>
    </lineage>
</organism>
<dbReference type="EMBL" id="JBIAMT010000003">
    <property type="protein sequence ID" value="MFF0498516.1"/>
    <property type="molecule type" value="Genomic_DNA"/>
</dbReference>
<gene>
    <name evidence="1" type="ORF">ACFYU5_19075</name>
</gene>
<dbReference type="RefSeq" id="WP_387396033.1">
    <property type="nucleotide sequence ID" value="NZ_JBIAMT010000003.1"/>
</dbReference>
<keyword evidence="2" id="KW-1185">Reference proteome</keyword>
<dbReference type="Proteomes" id="UP001601442">
    <property type="component" value="Unassembled WGS sequence"/>
</dbReference>
<comment type="caution">
    <text evidence="1">The sequence shown here is derived from an EMBL/GenBank/DDBJ whole genome shotgun (WGS) entry which is preliminary data.</text>
</comment>
<proteinExistence type="predicted"/>
<sequence>MYDFQEPQDDSSELPAGSVSIEEALSTHMKHYRWDGQRWKLRGDWWYNPIWRSPHALHDGLAEHVHDNCTVFTCEKMRMYRNALNALGHDHPKAECPKCAIDFALTGA</sequence>
<accession>A0ABW6P5T4</accession>
<protein>
    <submittedName>
        <fullName evidence="1">Uncharacterized protein</fullName>
    </submittedName>
</protein>